<comment type="caution">
    <text evidence="4">The sequence shown here is derived from an EMBL/GenBank/DDBJ whole genome shotgun (WGS) entry which is preliminary data.</text>
</comment>
<evidence type="ECO:0000256" key="1">
    <source>
        <dbReference type="ARBA" id="ARBA00022679"/>
    </source>
</evidence>
<dbReference type="EMBL" id="JAVRIB010000009">
    <property type="protein sequence ID" value="MDT0635285.1"/>
    <property type="molecule type" value="Genomic_DNA"/>
</dbReference>
<dbReference type="Proteomes" id="UP001251857">
    <property type="component" value="Unassembled WGS sequence"/>
</dbReference>
<dbReference type="SUPFAM" id="SSF56214">
    <property type="entry name" value="4'-phosphopantetheinyl transferase"/>
    <property type="match status" value="1"/>
</dbReference>
<feature type="region of interest" description="Disordered" evidence="2">
    <location>
        <begin position="195"/>
        <end position="215"/>
    </location>
</feature>
<feature type="domain" description="4'-phosphopantetheinyl transferase" evidence="3">
    <location>
        <begin position="102"/>
        <end position="154"/>
    </location>
</feature>
<evidence type="ECO:0000313" key="5">
    <source>
        <dbReference type="Proteomes" id="UP001251857"/>
    </source>
</evidence>
<dbReference type="RefSeq" id="WP_311653181.1">
    <property type="nucleotide sequence ID" value="NZ_JAVRIB010000009.1"/>
</dbReference>
<dbReference type="Gene3D" id="3.90.470.20">
    <property type="entry name" value="4'-phosphopantetheinyl transferase domain"/>
    <property type="match status" value="1"/>
</dbReference>
<evidence type="ECO:0000313" key="4">
    <source>
        <dbReference type="EMBL" id="MDT0635285.1"/>
    </source>
</evidence>
<dbReference type="Pfam" id="PF01648">
    <property type="entry name" value="ACPS"/>
    <property type="match status" value="1"/>
</dbReference>
<evidence type="ECO:0000259" key="3">
    <source>
        <dbReference type="Pfam" id="PF01648"/>
    </source>
</evidence>
<evidence type="ECO:0000256" key="2">
    <source>
        <dbReference type="SAM" id="MobiDB-lite"/>
    </source>
</evidence>
<dbReference type="InterPro" id="IPR037143">
    <property type="entry name" value="4-PPantetheinyl_Trfase_dom_sf"/>
</dbReference>
<gene>
    <name evidence="4" type="ORF">RM532_09995</name>
</gene>
<sequence>MTAESGLYLLNRRDLPPVSAAWRAALSAPVRERLAAMTSTRARRQSEDGLRLLAAAAGHDGWPIDLAALTRRDGQLGMPDGPAISLSHAGDYAVCAVTDGGAIGVDIERIRPLRTLRVLRLLSLAENAAAEHDPAMFFVSWTAREAVIKATGQVGPRRLAAVRIEADTAWLDDRAFRLSRPPAPAGYALCTAAEGAPPPAEAQDLTASVRKNSAA</sequence>
<dbReference type="InterPro" id="IPR008278">
    <property type="entry name" value="4-PPantetheinyl_Trfase_dom"/>
</dbReference>
<protein>
    <recommendedName>
        <fullName evidence="3">4'-phosphopantetheinyl transferase domain-containing protein</fullName>
    </recommendedName>
</protein>
<keyword evidence="5" id="KW-1185">Reference proteome</keyword>
<accession>A0ABU3C193</accession>
<name>A0ABU3C193_9GAMM</name>
<keyword evidence="1" id="KW-0808">Transferase</keyword>
<proteinExistence type="predicted"/>
<organism evidence="4 5">
    <name type="scientific">Spectribacter hydrogenoxidans</name>
    <dbReference type="NCBI Taxonomy" id="3075608"/>
    <lineage>
        <taxon>Bacteria</taxon>
        <taxon>Pseudomonadati</taxon>
        <taxon>Pseudomonadota</taxon>
        <taxon>Gammaproteobacteria</taxon>
        <taxon>Salinisphaerales</taxon>
        <taxon>Salinisphaeraceae</taxon>
        <taxon>Spectribacter</taxon>
    </lineage>
</organism>
<feature type="compositionally biased region" description="Polar residues" evidence="2">
    <location>
        <begin position="205"/>
        <end position="215"/>
    </location>
</feature>
<reference evidence="4 5" key="1">
    <citation type="submission" date="2023-09" db="EMBL/GenBank/DDBJ databases">
        <authorList>
            <person name="Rey-Velasco X."/>
        </authorList>
    </citation>
    <scope>NUCLEOTIDE SEQUENCE [LARGE SCALE GENOMIC DNA]</scope>
    <source>
        <strain evidence="4 5">W335</strain>
    </source>
</reference>